<feature type="transmembrane region" description="Helical" evidence="2">
    <location>
        <begin position="51"/>
        <end position="73"/>
    </location>
</feature>
<feature type="region of interest" description="Disordered" evidence="1">
    <location>
        <begin position="174"/>
        <end position="194"/>
    </location>
</feature>
<dbReference type="Proteomes" id="UP001432062">
    <property type="component" value="Chromosome"/>
</dbReference>
<accession>A0ABZ1Z258</accession>
<sequence length="222" mass="23323">MFALRLAALVAATLATGLIAGVFYAYATSVMPALNRTDDRAMIDAMQKINVVIINPWFMLGFLGTVGFTLLAAALHLGKEHRTTLIWLGVALALNVIAFAVTSGLNVPLNDQLAAAGDPAQIGDLAKVRADFESAWVRWNILRAILHTLAFLVLTGALFVAGIQHGRTQAAGAVGTQQVSQSRPMSSVGPQSAGQPFRAPIMAQQYGFGQSGPQSTGAHSLA</sequence>
<reference evidence="3" key="1">
    <citation type="submission" date="2022-10" db="EMBL/GenBank/DDBJ databases">
        <title>The complete genomes of actinobacterial strains from the NBC collection.</title>
        <authorList>
            <person name="Joergensen T.S."/>
            <person name="Alvarez Arevalo M."/>
            <person name="Sterndorff E.B."/>
            <person name="Faurdal D."/>
            <person name="Vuksanovic O."/>
            <person name="Mourched A.-S."/>
            <person name="Charusanti P."/>
            <person name="Shaw S."/>
            <person name="Blin K."/>
            <person name="Weber T."/>
        </authorList>
    </citation>
    <scope>NUCLEOTIDE SEQUENCE</scope>
    <source>
        <strain evidence="3">NBC_01482</strain>
    </source>
</reference>
<evidence type="ECO:0000313" key="4">
    <source>
        <dbReference type="Proteomes" id="UP001432062"/>
    </source>
</evidence>
<dbReference type="Pfam" id="PF08592">
    <property type="entry name" value="Anthrone_oxy"/>
    <property type="match status" value="1"/>
</dbReference>
<keyword evidence="2" id="KW-0472">Membrane</keyword>
<dbReference type="InterPro" id="IPR013901">
    <property type="entry name" value="Anthrone_oxy"/>
</dbReference>
<proteinExistence type="predicted"/>
<keyword evidence="4" id="KW-1185">Reference proteome</keyword>
<evidence type="ECO:0000313" key="3">
    <source>
        <dbReference type="EMBL" id="WUV49588.1"/>
    </source>
</evidence>
<evidence type="ECO:0000256" key="1">
    <source>
        <dbReference type="SAM" id="MobiDB-lite"/>
    </source>
</evidence>
<keyword evidence="2" id="KW-1133">Transmembrane helix</keyword>
<gene>
    <name evidence="3" type="ORF">OG563_16085</name>
</gene>
<dbReference type="RefSeq" id="WP_327094354.1">
    <property type="nucleotide sequence ID" value="NZ_CP109149.1"/>
</dbReference>
<organism evidence="3 4">
    <name type="scientific">Nocardia vinacea</name>
    <dbReference type="NCBI Taxonomy" id="96468"/>
    <lineage>
        <taxon>Bacteria</taxon>
        <taxon>Bacillati</taxon>
        <taxon>Actinomycetota</taxon>
        <taxon>Actinomycetes</taxon>
        <taxon>Mycobacteriales</taxon>
        <taxon>Nocardiaceae</taxon>
        <taxon>Nocardia</taxon>
    </lineage>
</organism>
<feature type="transmembrane region" description="Helical" evidence="2">
    <location>
        <begin position="85"/>
        <end position="105"/>
    </location>
</feature>
<evidence type="ECO:0000256" key="2">
    <source>
        <dbReference type="SAM" id="Phobius"/>
    </source>
</evidence>
<feature type="transmembrane region" description="Helical" evidence="2">
    <location>
        <begin position="141"/>
        <end position="161"/>
    </location>
</feature>
<feature type="compositionally biased region" description="Polar residues" evidence="1">
    <location>
        <begin position="175"/>
        <end position="194"/>
    </location>
</feature>
<dbReference type="EMBL" id="CP109441">
    <property type="protein sequence ID" value="WUV49588.1"/>
    <property type="molecule type" value="Genomic_DNA"/>
</dbReference>
<name>A0ABZ1Z258_9NOCA</name>
<protein>
    <submittedName>
        <fullName evidence="3">DUF1772 domain-containing protein</fullName>
    </submittedName>
</protein>
<keyword evidence="2" id="KW-0812">Transmembrane</keyword>